<reference evidence="1" key="1">
    <citation type="journal article" date="2022" name="bioRxiv">
        <title>Sequencing and chromosome-scale assembly of the giantPleurodeles waltlgenome.</title>
        <authorList>
            <person name="Brown T."/>
            <person name="Elewa A."/>
            <person name="Iarovenko S."/>
            <person name="Subramanian E."/>
            <person name="Araus A.J."/>
            <person name="Petzold A."/>
            <person name="Susuki M."/>
            <person name="Suzuki K.-i.T."/>
            <person name="Hayashi T."/>
            <person name="Toyoda A."/>
            <person name="Oliveira C."/>
            <person name="Osipova E."/>
            <person name="Leigh N.D."/>
            <person name="Simon A."/>
            <person name="Yun M.H."/>
        </authorList>
    </citation>
    <scope>NUCLEOTIDE SEQUENCE</scope>
    <source>
        <strain evidence="1">20211129_DDA</strain>
        <tissue evidence="1">Liver</tissue>
    </source>
</reference>
<gene>
    <name evidence="1" type="ORF">NDU88_007548</name>
</gene>
<organism evidence="1 2">
    <name type="scientific">Pleurodeles waltl</name>
    <name type="common">Iberian ribbed newt</name>
    <dbReference type="NCBI Taxonomy" id="8319"/>
    <lineage>
        <taxon>Eukaryota</taxon>
        <taxon>Metazoa</taxon>
        <taxon>Chordata</taxon>
        <taxon>Craniata</taxon>
        <taxon>Vertebrata</taxon>
        <taxon>Euteleostomi</taxon>
        <taxon>Amphibia</taxon>
        <taxon>Batrachia</taxon>
        <taxon>Caudata</taxon>
        <taxon>Salamandroidea</taxon>
        <taxon>Salamandridae</taxon>
        <taxon>Pleurodelinae</taxon>
        <taxon>Pleurodeles</taxon>
    </lineage>
</organism>
<dbReference type="InterPro" id="IPR042566">
    <property type="entry name" value="L1_C"/>
</dbReference>
<dbReference type="Gene3D" id="3.30.250.20">
    <property type="entry name" value="L1 transposable element, C-terminal domain"/>
    <property type="match status" value="1"/>
</dbReference>
<evidence type="ECO:0000313" key="1">
    <source>
        <dbReference type="EMBL" id="KAJ1154805.1"/>
    </source>
</evidence>
<dbReference type="EMBL" id="JANPWB010000009">
    <property type="protein sequence ID" value="KAJ1154805.1"/>
    <property type="molecule type" value="Genomic_DNA"/>
</dbReference>
<accession>A0AAV7RV81</accession>
<protein>
    <submittedName>
        <fullName evidence="1">Uncharacterized protein</fullName>
    </submittedName>
</protein>
<dbReference type="Proteomes" id="UP001066276">
    <property type="component" value="Chromosome 5"/>
</dbReference>
<evidence type="ECO:0000313" key="2">
    <source>
        <dbReference type="Proteomes" id="UP001066276"/>
    </source>
</evidence>
<proteinExistence type="predicted"/>
<sequence length="129" mass="14403">MKLDTEMADLHGTDGELMSCGGAELRGATWADVLAPRTSKEGPFDVENGRVSMYPDYAAAVQAKRASYTEVKKILRTEGIRSALLFPLKLKIMWAGHTHFCLSPEEAWSWLETYRIGKDDQNLRDPLTG</sequence>
<dbReference type="AlphaFoldDB" id="A0AAV7RV81"/>
<name>A0AAV7RV81_PLEWA</name>
<comment type="caution">
    <text evidence="1">The sequence shown here is derived from an EMBL/GenBank/DDBJ whole genome shotgun (WGS) entry which is preliminary data.</text>
</comment>
<keyword evidence="2" id="KW-1185">Reference proteome</keyword>